<organism evidence="1 2">
    <name type="scientific">Candidatus Desulfosporosinus infrequens</name>
    <dbReference type="NCBI Taxonomy" id="2043169"/>
    <lineage>
        <taxon>Bacteria</taxon>
        <taxon>Bacillati</taxon>
        <taxon>Bacillota</taxon>
        <taxon>Clostridia</taxon>
        <taxon>Eubacteriales</taxon>
        <taxon>Desulfitobacteriaceae</taxon>
        <taxon>Desulfosporosinus</taxon>
    </lineage>
</organism>
<accession>A0A2U3LYJ2</accession>
<dbReference type="Proteomes" id="UP000238916">
    <property type="component" value="Unassembled WGS sequence"/>
</dbReference>
<proteinExistence type="predicted"/>
<dbReference type="EMBL" id="OMOF01000948">
    <property type="protein sequence ID" value="SPF56926.1"/>
    <property type="molecule type" value="Genomic_DNA"/>
</dbReference>
<name>A0A2U3LYJ2_9FIRM</name>
<sequence>MDNIKQSATGSVSCLFVIATTPIEIPSILKKEKGQQLPPHSDILLY</sequence>
<gene>
    <name evidence="1" type="ORF">SBF1_9520001</name>
</gene>
<evidence type="ECO:0000313" key="2">
    <source>
        <dbReference type="Proteomes" id="UP000238916"/>
    </source>
</evidence>
<protein>
    <submittedName>
        <fullName evidence="1">Uncharacterized protein</fullName>
    </submittedName>
</protein>
<evidence type="ECO:0000313" key="1">
    <source>
        <dbReference type="EMBL" id="SPF56926.1"/>
    </source>
</evidence>
<reference evidence="2" key="1">
    <citation type="submission" date="2018-02" db="EMBL/GenBank/DDBJ databases">
        <authorList>
            <person name="Hausmann B."/>
        </authorList>
    </citation>
    <scope>NUCLEOTIDE SEQUENCE [LARGE SCALE GENOMIC DNA]</scope>
    <source>
        <strain evidence="2">Peat soil MAG SbF1</strain>
    </source>
</reference>
<dbReference type="AlphaFoldDB" id="A0A2U3LYJ2"/>